<dbReference type="EMBL" id="JACPUR010000003">
    <property type="protein sequence ID" value="MBI3126394.1"/>
    <property type="molecule type" value="Genomic_DNA"/>
</dbReference>
<organism evidence="2 3">
    <name type="scientific">Tectimicrobiota bacterium</name>
    <dbReference type="NCBI Taxonomy" id="2528274"/>
    <lineage>
        <taxon>Bacteria</taxon>
        <taxon>Pseudomonadati</taxon>
        <taxon>Nitrospinota/Tectimicrobiota group</taxon>
        <taxon>Candidatus Tectimicrobiota</taxon>
    </lineage>
</organism>
<accession>A0A932HZ69</accession>
<reference evidence="2" key="1">
    <citation type="submission" date="2020-07" db="EMBL/GenBank/DDBJ databases">
        <title>Huge and variable diversity of episymbiotic CPR bacteria and DPANN archaea in groundwater ecosystems.</title>
        <authorList>
            <person name="He C.Y."/>
            <person name="Keren R."/>
            <person name="Whittaker M."/>
            <person name="Farag I.F."/>
            <person name="Doudna J."/>
            <person name="Cate J.H.D."/>
            <person name="Banfield J.F."/>
        </authorList>
    </citation>
    <scope>NUCLEOTIDE SEQUENCE</scope>
    <source>
        <strain evidence="2">NC_groundwater_763_Ag_S-0.2um_68_21</strain>
    </source>
</reference>
<gene>
    <name evidence="2" type="ORF">HYZ11_02175</name>
</gene>
<dbReference type="AlphaFoldDB" id="A0A932HZ69"/>
<keyword evidence="1" id="KW-0732">Signal</keyword>
<evidence type="ECO:0008006" key="4">
    <source>
        <dbReference type="Google" id="ProtNLM"/>
    </source>
</evidence>
<sequence>MQSRFHAWRAISGFVLGLILLAAPAVQAPAQEAARLKEGEKAPVFEIQGFSSESLIGKKHLLLVFYRGHF</sequence>
<comment type="caution">
    <text evidence="2">The sequence shown here is derived from an EMBL/GenBank/DDBJ whole genome shotgun (WGS) entry which is preliminary data.</text>
</comment>
<feature type="signal peptide" evidence="1">
    <location>
        <begin position="1"/>
        <end position="28"/>
    </location>
</feature>
<dbReference type="Proteomes" id="UP000782312">
    <property type="component" value="Unassembled WGS sequence"/>
</dbReference>
<protein>
    <recommendedName>
        <fullName evidence="4">Alkyl hydroperoxide reductase subunit C/ Thiol specific antioxidant domain-containing protein</fullName>
    </recommendedName>
</protein>
<evidence type="ECO:0000313" key="2">
    <source>
        <dbReference type="EMBL" id="MBI3126394.1"/>
    </source>
</evidence>
<proteinExistence type="predicted"/>
<evidence type="ECO:0000256" key="1">
    <source>
        <dbReference type="SAM" id="SignalP"/>
    </source>
</evidence>
<feature type="chain" id="PRO_5037727330" description="Alkyl hydroperoxide reductase subunit C/ Thiol specific antioxidant domain-containing protein" evidence="1">
    <location>
        <begin position="29"/>
        <end position="70"/>
    </location>
</feature>
<evidence type="ECO:0000313" key="3">
    <source>
        <dbReference type="Proteomes" id="UP000782312"/>
    </source>
</evidence>
<name>A0A932HZ69_UNCTE</name>